<dbReference type="AlphaFoldDB" id="I1C1P0"/>
<gene>
    <name evidence="1" type="ORF">RO3G_07075</name>
</gene>
<protein>
    <submittedName>
        <fullName evidence="1">Uncharacterized protein</fullName>
    </submittedName>
</protein>
<reference evidence="1 2" key="1">
    <citation type="journal article" date="2009" name="PLoS Genet.">
        <title>Genomic analysis of the basal lineage fungus Rhizopus oryzae reveals a whole-genome duplication.</title>
        <authorList>
            <person name="Ma L.-J."/>
            <person name="Ibrahim A.S."/>
            <person name="Skory C."/>
            <person name="Grabherr M.G."/>
            <person name="Burger G."/>
            <person name="Butler M."/>
            <person name="Elias M."/>
            <person name="Idnurm A."/>
            <person name="Lang B.F."/>
            <person name="Sone T."/>
            <person name="Abe A."/>
            <person name="Calvo S.E."/>
            <person name="Corrochano L.M."/>
            <person name="Engels R."/>
            <person name="Fu J."/>
            <person name="Hansberg W."/>
            <person name="Kim J.-M."/>
            <person name="Kodira C.D."/>
            <person name="Koehrsen M.J."/>
            <person name="Liu B."/>
            <person name="Miranda-Saavedra D."/>
            <person name="O'Leary S."/>
            <person name="Ortiz-Castellanos L."/>
            <person name="Poulter R."/>
            <person name="Rodriguez-Romero J."/>
            <person name="Ruiz-Herrera J."/>
            <person name="Shen Y.-Q."/>
            <person name="Zeng Q."/>
            <person name="Galagan J."/>
            <person name="Birren B.W."/>
            <person name="Cuomo C.A."/>
            <person name="Wickes B.L."/>
        </authorList>
    </citation>
    <scope>NUCLEOTIDE SEQUENCE [LARGE SCALE GENOMIC DNA]</scope>
    <source>
        <strain evidence="2">RA 99-880 / ATCC MYA-4621 / FGSC 9543 / NRRL 43880</strain>
    </source>
</reference>
<dbReference type="InParanoid" id="I1C1P0"/>
<dbReference type="EMBL" id="CH476736">
    <property type="protein sequence ID" value="EIE82370.1"/>
    <property type="molecule type" value="Genomic_DNA"/>
</dbReference>
<dbReference type="Proteomes" id="UP000009138">
    <property type="component" value="Unassembled WGS sequence"/>
</dbReference>
<evidence type="ECO:0000313" key="2">
    <source>
        <dbReference type="Proteomes" id="UP000009138"/>
    </source>
</evidence>
<dbReference type="RefSeq" id="XP_067517766.1">
    <property type="nucleotide sequence ID" value="XM_067661665.1"/>
</dbReference>
<organism evidence="1 2">
    <name type="scientific">Rhizopus delemar (strain RA 99-880 / ATCC MYA-4621 / FGSC 9543 / NRRL 43880)</name>
    <name type="common">Mucormycosis agent</name>
    <name type="synonym">Rhizopus arrhizus var. delemar</name>
    <dbReference type="NCBI Taxonomy" id="246409"/>
    <lineage>
        <taxon>Eukaryota</taxon>
        <taxon>Fungi</taxon>
        <taxon>Fungi incertae sedis</taxon>
        <taxon>Mucoromycota</taxon>
        <taxon>Mucoromycotina</taxon>
        <taxon>Mucoromycetes</taxon>
        <taxon>Mucorales</taxon>
        <taxon>Mucorineae</taxon>
        <taxon>Rhizopodaceae</taxon>
        <taxon>Rhizopus</taxon>
    </lineage>
</organism>
<evidence type="ECO:0000313" key="1">
    <source>
        <dbReference type="EMBL" id="EIE82370.1"/>
    </source>
</evidence>
<proteinExistence type="predicted"/>
<accession>I1C1P0</accession>
<keyword evidence="2" id="KW-1185">Reference proteome</keyword>
<sequence length="106" mass="11828">MLCIGYIVFSIHSVKEKAVVSNVTSRRTPLANALDQGLFLRQLLLSLGFLNKPSGACDPFLLTIRDELLLAFREGQESTSTNDSLCLTLDLSRRLFIKDTIFLLPL</sequence>
<name>I1C1P0_RHIO9</name>
<dbReference type="GeneID" id="93614046"/>
<dbReference type="VEuPathDB" id="FungiDB:RO3G_07075"/>